<dbReference type="EMBL" id="JACAQB010000004">
    <property type="protein sequence ID" value="NWB95745.1"/>
    <property type="molecule type" value="Genomic_DNA"/>
</dbReference>
<evidence type="ECO:0000256" key="1">
    <source>
        <dbReference type="ARBA" id="ARBA00009075"/>
    </source>
</evidence>
<reference evidence="5 6" key="1">
    <citation type="submission" date="2020-04" db="EMBL/GenBank/DDBJ databases">
        <title>Molecular characterization of pseudomonads from Agaricus bisporus reveal novel blotch 2 pathogens in Western Europe.</title>
        <authorList>
            <person name="Taparia T."/>
            <person name="Krijger M."/>
            <person name="Haynes E."/>
            <person name="Elpinstone J.G."/>
            <person name="Noble R."/>
            <person name="Van Der Wolf J."/>
        </authorList>
    </citation>
    <scope>NUCLEOTIDE SEQUENCE [LARGE SCALE GENOMIC DNA]</scope>
    <source>
        <strain evidence="5 6">H7001</strain>
    </source>
</reference>
<evidence type="ECO:0000313" key="6">
    <source>
        <dbReference type="Proteomes" id="UP000539985"/>
    </source>
</evidence>
<feature type="signal peptide" evidence="4">
    <location>
        <begin position="1"/>
        <end position="23"/>
    </location>
</feature>
<dbReference type="Gene3D" id="2.40.160.10">
    <property type="entry name" value="Porin"/>
    <property type="match status" value="1"/>
</dbReference>
<proteinExistence type="inferred from homology"/>
<dbReference type="Proteomes" id="UP000539985">
    <property type="component" value="Unassembled WGS sequence"/>
</dbReference>
<keyword evidence="3 4" id="KW-0732">Signal</keyword>
<evidence type="ECO:0000313" key="5">
    <source>
        <dbReference type="EMBL" id="NWB95745.1"/>
    </source>
</evidence>
<comment type="similarity">
    <text evidence="1">Belongs to the outer membrane porin (Opr) (TC 1.B.25) family.</text>
</comment>
<dbReference type="Pfam" id="PF03573">
    <property type="entry name" value="OprD"/>
    <property type="match status" value="1"/>
</dbReference>
<gene>
    <name evidence="5" type="ORF">HX882_07570</name>
</gene>
<dbReference type="RefSeq" id="WP_177101004.1">
    <property type="nucleotide sequence ID" value="NZ_JACAQB010000004.1"/>
</dbReference>
<dbReference type="InterPro" id="IPR005318">
    <property type="entry name" value="OM_porin_bac"/>
</dbReference>
<accession>A0A7Y8C0S9</accession>
<dbReference type="GO" id="GO:0015288">
    <property type="term" value="F:porin activity"/>
    <property type="evidence" value="ECO:0007669"/>
    <property type="project" value="TreeGrafter"/>
</dbReference>
<dbReference type="PANTHER" id="PTHR34596">
    <property type="entry name" value="CHITOPORIN"/>
    <property type="match status" value="1"/>
</dbReference>
<comment type="caution">
    <text evidence="5">The sequence shown here is derived from an EMBL/GenBank/DDBJ whole genome shotgun (WGS) entry which is preliminary data.</text>
</comment>
<dbReference type="AlphaFoldDB" id="A0A7Y8C0S9"/>
<evidence type="ECO:0000256" key="3">
    <source>
        <dbReference type="ARBA" id="ARBA00022729"/>
    </source>
</evidence>
<dbReference type="InterPro" id="IPR023614">
    <property type="entry name" value="Porin_dom_sf"/>
</dbReference>
<organism evidence="5 6">
    <name type="scientific">Pseudomonas gingeri</name>
    <dbReference type="NCBI Taxonomy" id="117681"/>
    <lineage>
        <taxon>Bacteria</taxon>
        <taxon>Pseudomonadati</taxon>
        <taxon>Pseudomonadota</taxon>
        <taxon>Gammaproteobacteria</taxon>
        <taxon>Pseudomonadales</taxon>
        <taxon>Pseudomonadaceae</taxon>
        <taxon>Pseudomonas</taxon>
    </lineage>
</organism>
<sequence>MASASKVLASVFFCLLFSPAVYAEASRLDPHDAESPPDDELRQPDTIKKVSAYVANTHEAEEQGFFAGSHLNLLERLYFRRLFNAEPGLRYQDKDSQGQPFNYTKSSAQLATLGTTLSFTSGYTQGPLGMGVDASLMNGTTVYGNRSTTSLSADMANTDNEGEPNRNWSKLSVADVKFKISETELKLGRQVIDSPLLHSNYNRTFPASFYGATLASHEMEGFVLKAGSVTRVIGRNSTNEEPLSMSYAQSIRVDRASYAGAEFTGSGGFAATAHVNQLEDVATQYLLEAKKRLDFDGGIHVTPELAYYSSHAQGKALAGKDTVDMAIVGLTTEWGVHSVLVKYQQVLGDSLFDYLNETNSIYFSNTLYSDYQGPHEKSLQVMYKRNFADVGLPGLLLYSWAVAGWDIDGSDYKGGVYQGFMNGVTNGRHHEIGVSPTYVFQSGKLKDASIRVGYVVHRATGGQLTGDANELLLVGELPIKFF</sequence>
<protein>
    <submittedName>
        <fullName evidence="5">Outer membrane porin, OprD family</fullName>
    </submittedName>
</protein>
<evidence type="ECO:0000256" key="4">
    <source>
        <dbReference type="SAM" id="SignalP"/>
    </source>
</evidence>
<dbReference type="PANTHER" id="PTHR34596:SF2">
    <property type="entry name" value="CHITOPORIN"/>
    <property type="match status" value="1"/>
</dbReference>
<keyword evidence="2" id="KW-0813">Transport</keyword>
<dbReference type="GO" id="GO:0016020">
    <property type="term" value="C:membrane"/>
    <property type="evidence" value="ECO:0007669"/>
    <property type="project" value="InterPro"/>
</dbReference>
<feature type="chain" id="PRO_5031005941" evidence="4">
    <location>
        <begin position="24"/>
        <end position="482"/>
    </location>
</feature>
<evidence type="ECO:0000256" key="2">
    <source>
        <dbReference type="ARBA" id="ARBA00022448"/>
    </source>
</evidence>
<name>A0A7Y8C0S9_9PSED</name>